<feature type="domain" description="MCM C-terminal AAA(+) ATPase" evidence="11">
    <location>
        <begin position="255"/>
        <end position="461"/>
    </location>
</feature>
<sequence length="712" mass="78883">MRPSNSPPSTLVDAATCVWNQYYPDDHNIAAVTFLNCFRHGEQWAPLLQCDLTQANATVVWLHYQELIRTGTKDFERAMTENIEDVLLCMGITLCMRRHGLCLEAEEDAARKRNVLVGRTKITVRLHGVTPVLPIAAVKAELVHQFKIKLQEIEATDVGPGRVPRMIEVELYEDLVDSCIPGNVVTISGIVKSVNSEIHGGRYGKRAQANSLYILYISANSVENSAKADKDKASDIDFAKEDLEQISSIINQGDVFDRLVHSLCPGIYRNDIVKAGLILALLGGTRNSDDKDTPCVSRADSHVLVVGDPGLGKSQMLRAVSMVAPRAVYVGGNTTTTTGLTVTMVKDGSGDYALESGALVLADQGVCCIDEFDKMGIDYQALLEAMEQQSISIAKAGIVCSLNARTSVIAAANPSGGHYDRSQSVRENLKMKAPLLSRFDLVFILLDRPDEERDRLLSEHVMNSHARGARKSRKRVRDDCAPTSSWKSSRHANTLPSSNYEPAAESGHRMLSHRLRQNVSEFSIDPIPLYFVRKFIAYARRYVHPRLSPEDATVLQQKYLELRAAGEGDQNSADSIPITTRQLESLIRLSQARARAELAETVSVEHPRDVVDILQDCLRDTCVPEDSSLDFGRSEGMSLAKKVKAYVARLMKAAARRNTSLFSMDDLVQVVDSMALKVDDFRDFVDILRNECYLLKKGPGQYKVQTSSYNMM</sequence>
<dbReference type="Pfam" id="PF17855">
    <property type="entry name" value="MCM_lid"/>
    <property type="match status" value="1"/>
</dbReference>
<evidence type="ECO:0000256" key="7">
    <source>
        <dbReference type="ARBA" id="ARBA00023242"/>
    </source>
</evidence>
<dbReference type="AlphaFoldDB" id="A0AAV0TKY8"/>
<dbReference type="Proteomes" id="UP001162031">
    <property type="component" value="Unassembled WGS sequence"/>
</dbReference>
<feature type="compositionally biased region" description="Polar residues" evidence="10">
    <location>
        <begin position="482"/>
        <end position="500"/>
    </location>
</feature>
<dbReference type="PANTHER" id="PTHR11630:SF47">
    <property type="entry name" value="DNA HELICASE MCM8"/>
    <property type="match status" value="1"/>
</dbReference>
<evidence type="ECO:0000256" key="6">
    <source>
        <dbReference type="ARBA" id="ARBA00023125"/>
    </source>
</evidence>
<dbReference type="InterPro" id="IPR012340">
    <property type="entry name" value="NA-bd_OB-fold"/>
</dbReference>
<dbReference type="PANTHER" id="PTHR11630">
    <property type="entry name" value="DNA REPLICATION LICENSING FACTOR MCM FAMILY MEMBER"/>
    <property type="match status" value="1"/>
</dbReference>
<evidence type="ECO:0000256" key="2">
    <source>
        <dbReference type="ARBA" id="ARBA00008010"/>
    </source>
</evidence>
<dbReference type="InterPro" id="IPR033762">
    <property type="entry name" value="MCM_OB"/>
</dbReference>
<reference evidence="12" key="1">
    <citation type="submission" date="2022-12" db="EMBL/GenBank/DDBJ databases">
        <authorList>
            <person name="Webb A."/>
        </authorList>
    </citation>
    <scope>NUCLEOTIDE SEQUENCE</scope>
    <source>
        <strain evidence="12">Hp1</strain>
    </source>
</reference>
<dbReference type="GO" id="GO:0017116">
    <property type="term" value="F:single-stranded DNA helicase activity"/>
    <property type="evidence" value="ECO:0007669"/>
    <property type="project" value="TreeGrafter"/>
</dbReference>
<dbReference type="InterPro" id="IPR031327">
    <property type="entry name" value="MCM"/>
</dbReference>
<keyword evidence="7" id="KW-0539">Nucleus</keyword>
<evidence type="ECO:0000256" key="1">
    <source>
        <dbReference type="ARBA" id="ARBA00004123"/>
    </source>
</evidence>
<proteinExistence type="inferred from homology"/>
<organism evidence="12 13">
    <name type="scientific">Hyaloperonospora brassicae</name>
    <name type="common">Brassica downy mildew</name>
    <name type="synonym">Peronospora brassicae</name>
    <dbReference type="NCBI Taxonomy" id="162125"/>
    <lineage>
        <taxon>Eukaryota</taxon>
        <taxon>Sar</taxon>
        <taxon>Stramenopiles</taxon>
        <taxon>Oomycota</taxon>
        <taxon>Peronosporomycetes</taxon>
        <taxon>Peronosporales</taxon>
        <taxon>Peronosporaceae</taxon>
        <taxon>Hyaloperonospora</taxon>
    </lineage>
</organism>
<dbReference type="CDD" id="cd22247">
    <property type="entry name" value="MCM8_WHD"/>
    <property type="match status" value="1"/>
</dbReference>
<dbReference type="PROSITE" id="PS50051">
    <property type="entry name" value="MCM_2"/>
    <property type="match status" value="1"/>
</dbReference>
<protein>
    <recommendedName>
        <fullName evidence="3">DNA helicase</fullName>
        <ecNumber evidence="3">3.6.4.12</ecNumber>
    </recommendedName>
    <alternativeName>
        <fullName evidence="8">Minichromosome maintenance 8</fullName>
    </alternativeName>
</protein>
<dbReference type="PRINTS" id="PR01657">
    <property type="entry name" value="MCMFAMILY"/>
</dbReference>
<keyword evidence="13" id="KW-1185">Reference proteome</keyword>
<dbReference type="GO" id="GO:0042555">
    <property type="term" value="C:MCM complex"/>
    <property type="evidence" value="ECO:0007669"/>
    <property type="project" value="TreeGrafter"/>
</dbReference>
<dbReference type="Pfam" id="PF00493">
    <property type="entry name" value="MCM"/>
    <property type="match status" value="1"/>
</dbReference>
<comment type="caution">
    <text evidence="12">The sequence shown here is derived from an EMBL/GenBank/DDBJ whole genome shotgun (WGS) entry which is preliminary data.</text>
</comment>
<dbReference type="GO" id="GO:0006310">
    <property type="term" value="P:DNA recombination"/>
    <property type="evidence" value="ECO:0007669"/>
    <property type="project" value="UniProtKB-ARBA"/>
</dbReference>
<dbReference type="PROSITE" id="PS00847">
    <property type="entry name" value="MCM_1"/>
    <property type="match status" value="1"/>
</dbReference>
<comment type="subcellular location">
    <subcellularLocation>
        <location evidence="1">Nucleus</location>
    </subcellularLocation>
</comment>
<dbReference type="SMART" id="SM00350">
    <property type="entry name" value="MCM"/>
    <property type="match status" value="1"/>
</dbReference>
<dbReference type="EMBL" id="CANTFL010000422">
    <property type="protein sequence ID" value="CAI5722423.1"/>
    <property type="molecule type" value="Genomic_DNA"/>
</dbReference>
<dbReference type="InterPro" id="IPR056875">
    <property type="entry name" value="MCM8/REC_WHD"/>
</dbReference>
<dbReference type="EC" id="3.6.4.12" evidence="3"/>
<dbReference type="SUPFAM" id="SSF52540">
    <property type="entry name" value="P-loop containing nucleoside triphosphate hydrolases"/>
    <property type="match status" value="1"/>
</dbReference>
<dbReference type="Pfam" id="PF25051">
    <property type="entry name" value="WHD_MCM8"/>
    <property type="match status" value="1"/>
</dbReference>
<evidence type="ECO:0000256" key="9">
    <source>
        <dbReference type="RuleBase" id="RU004070"/>
    </source>
</evidence>
<accession>A0AAV0TKY8</accession>
<keyword evidence="4 9" id="KW-0547">Nucleotide-binding</keyword>
<dbReference type="Pfam" id="PF17207">
    <property type="entry name" value="MCM_OB"/>
    <property type="match status" value="1"/>
</dbReference>
<evidence type="ECO:0000256" key="10">
    <source>
        <dbReference type="SAM" id="MobiDB-lite"/>
    </source>
</evidence>
<dbReference type="InterPro" id="IPR001208">
    <property type="entry name" value="MCM_dom"/>
</dbReference>
<evidence type="ECO:0000256" key="5">
    <source>
        <dbReference type="ARBA" id="ARBA00022840"/>
    </source>
</evidence>
<name>A0AAV0TKY8_HYABA</name>
<dbReference type="GO" id="GO:0005634">
    <property type="term" value="C:nucleus"/>
    <property type="evidence" value="ECO:0007669"/>
    <property type="project" value="UniProtKB-SubCell"/>
</dbReference>
<dbReference type="GO" id="GO:0003697">
    <property type="term" value="F:single-stranded DNA binding"/>
    <property type="evidence" value="ECO:0007669"/>
    <property type="project" value="TreeGrafter"/>
</dbReference>
<dbReference type="InterPro" id="IPR041562">
    <property type="entry name" value="MCM_lid"/>
</dbReference>
<dbReference type="Gene3D" id="2.40.50.140">
    <property type="entry name" value="Nucleic acid-binding proteins"/>
    <property type="match status" value="1"/>
</dbReference>
<feature type="region of interest" description="Disordered" evidence="10">
    <location>
        <begin position="467"/>
        <end position="505"/>
    </location>
</feature>
<dbReference type="Gene3D" id="3.40.50.300">
    <property type="entry name" value="P-loop containing nucleotide triphosphate hydrolases"/>
    <property type="match status" value="1"/>
</dbReference>
<dbReference type="InterPro" id="IPR003593">
    <property type="entry name" value="AAA+_ATPase"/>
</dbReference>
<gene>
    <name evidence="12" type="ORF">HBR001_LOCUS2866</name>
</gene>
<dbReference type="SUPFAM" id="SSF50249">
    <property type="entry name" value="Nucleic acid-binding proteins"/>
    <property type="match status" value="1"/>
</dbReference>
<dbReference type="InterPro" id="IPR027417">
    <property type="entry name" value="P-loop_NTPase"/>
</dbReference>
<evidence type="ECO:0000256" key="4">
    <source>
        <dbReference type="ARBA" id="ARBA00022741"/>
    </source>
</evidence>
<dbReference type="GO" id="GO:0006260">
    <property type="term" value="P:DNA replication"/>
    <property type="evidence" value="ECO:0007669"/>
    <property type="project" value="InterPro"/>
</dbReference>
<dbReference type="SMART" id="SM00382">
    <property type="entry name" value="AAA"/>
    <property type="match status" value="1"/>
</dbReference>
<evidence type="ECO:0000259" key="11">
    <source>
        <dbReference type="PROSITE" id="PS50051"/>
    </source>
</evidence>
<comment type="similarity">
    <text evidence="2 9">Belongs to the MCM family.</text>
</comment>
<evidence type="ECO:0000256" key="3">
    <source>
        <dbReference type="ARBA" id="ARBA00012551"/>
    </source>
</evidence>
<keyword evidence="6 9" id="KW-0238">DNA-binding</keyword>
<evidence type="ECO:0000313" key="13">
    <source>
        <dbReference type="Proteomes" id="UP001162031"/>
    </source>
</evidence>
<evidence type="ECO:0000313" key="12">
    <source>
        <dbReference type="EMBL" id="CAI5722423.1"/>
    </source>
</evidence>
<keyword evidence="5 9" id="KW-0067">ATP-binding</keyword>
<evidence type="ECO:0000256" key="8">
    <source>
        <dbReference type="ARBA" id="ARBA00042306"/>
    </source>
</evidence>
<dbReference type="InterPro" id="IPR018525">
    <property type="entry name" value="MCM_CS"/>
</dbReference>
<dbReference type="GO" id="GO:0005524">
    <property type="term" value="F:ATP binding"/>
    <property type="evidence" value="ECO:0007669"/>
    <property type="project" value="UniProtKB-KW"/>
</dbReference>